<organism evidence="1 2">
    <name type="scientific">Sphingobium indicum BiD32</name>
    <dbReference type="NCBI Taxonomy" id="1301087"/>
    <lineage>
        <taxon>Bacteria</taxon>
        <taxon>Pseudomonadati</taxon>
        <taxon>Pseudomonadota</taxon>
        <taxon>Alphaproteobacteria</taxon>
        <taxon>Sphingomonadales</taxon>
        <taxon>Sphingomonadaceae</taxon>
        <taxon>Sphingobium</taxon>
    </lineage>
</organism>
<keyword evidence="2" id="KW-1185">Reference proteome</keyword>
<dbReference type="AlphaFoldDB" id="N1MJ18"/>
<proteinExistence type="predicted"/>
<evidence type="ECO:0000313" key="1">
    <source>
        <dbReference type="EMBL" id="CCW16754.1"/>
    </source>
</evidence>
<evidence type="ECO:0000313" key="2">
    <source>
        <dbReference type="Proteomes" id="UP000013201"/>
    </source>
</evidence>
<name>N1MJ18_9SPHN</name>
<gene>
    <name evidence="1" type="ORF">EBBID32_10920</name>
</gene>
<sequence>MTAPAAPAAAMKPAPEGLPSRIAREVITASGQKCDGIAKAERQASDGTIVANCTGGETYRIYTEEGKGPLASAM</sequence>
<protein>
    <submittedName>
        <fullName evidence="1">Uncharacterized protein</fullName>
    </submittedName>
</protein>
<dbReference type="Proteomes" id="UP000013201">
    <property type="component" value="Unassembled WGS sequence"/>
</dbReference>
<reference evidence="1 2" key="1">
    <citation type="submission" date="2013-03" db="EMBL/GenBank/DDBJ databases">
        <authorList>
            <person name="Le V."/>
        </authorList>
    </citation>
    <scope>NUCLEOTIDE SEQUENCE [LARGE SCALE GENOMIC DNA]</scope>
    <source>
        <strain evidence="1 2">BiD32</strain>
    </source>
</reference>
<reference evidence="2" key="2">
    <citation type="submission" date="2013-04" db="EMBL/GenBank/DDBJ databases">
        <title>Bisphenol A degrading Sphingobium sp. strain BiD32.</title>
        <authorList>
            <person name="Nielsen J.L."/>
            <person name="Zhou N.A."/>
            <person name="Kjeldal H."/>
        </authorList>
    </citation>
    <scope>NUCLEOTIDE SEQUENCE [LARGE SCALE GENOMIC DNA]</scope>
    <source>
        <strain evidence="2">BiD32</strain>
    </source>
</reference>
<dbReference type="EMBL" id="CAVK010000055">
    <property type="protein sequence ID" value="CCW16754.1"/>
    <property type="molecule type" value="Genomic_DNA"/>
</dbReference>
<comment type="caution">
    <text evidence="1">The sequence shown here is derived from an EMBL/GenBank/DDBJ whole genome shotgun (WGS) entry which is preliminary data.</text>
</comment>
<accession>N1MJ18</accession>